<comment type="pathway">
    <text evidence="6">Metabolic intermediate biosynthesis; acetyl-CoA biosynthesis; acetyl-CoA from acetate: step 1/2.</text>
</comment>
<dbReference type="AlphaFoldDB" id="A0A097EQ79"/>
<feature type="binding site" evidence="6">
    <location>
        <position position="85"/>
    </location>
    <ligand>
        <name>substrate</name>
    </ligand>
</feature>
<keyword evidence="9" id="KW-1185">Reference proteome</keyword>
<keyword evidence="2 6" id="KW-0808">Transferase</keyword>
<feature type="site" description="Transition state stabilizer" evidence="6">
    <location>
        <position position="233"/>
    </location>
</feature>
<reference evidence="8 9" key="1">
    <citation type="submission" date="2014-10" db="EMBL/GenBank/DDBJ databases">
        <title>Whole genome sequence of Francisella endociliophora strain FSC1006, isolated from a laboratory culture of the marine ciliate Euplotes raikovi.</title>
        <authorList>
            <person name="Granberg M."/>
            <person name="Backman S."/>
            <person name="Lundmark E."/>
            <person name="Nilsson E."/>
            <person name="Karlsson E."/>
            <person name="Thelaus J."/>
            <person name="Ohrman C."/>
            <person name="Larkeryd A."/>
            <person name="Stenberg P."/>
        </authorList>
    </citation>
    <scope>NUCLEOTIDE SEQUENCE [LARGE SCALE GENOMIC DNA]</scope>
    <source>
        <strain evidence="8 9">FSC1006</strain>
    </source>
</reference>
<dbReference type="PROSITE" id="PS01075">
    <property type="entry name" value="ACETATE_KINASE_1"/>
    <property type="match status" value="1"/>
</dbReference>
<dbReference type="GO" id="GO:0006083">
    <property type="term" value="P:acetate metabolic process"/>
    <property type="evidence" value="ECO:0007669"/>
    <property type="project" value="TreeGrafter"/>
</dbReference>
<keyword evidence="6" id="KW-0479">Metal-binding</keyword>
<feature type="site" description="Transition state stabilizer" evidence="6">
    <location>
        <position position="174"/>
    </location>
</feature>
<feature type="active site" description="Proton donor/acceptor" evidence="6">
    <location>
        <position position="142"/>
    </location>
</feature>
<dbReference type="PANTHER" id="PTHR21060">
    <property type="entry name" value="ACETATE KINASE"/>
    <property type="match status" value="1"/>
</dbReference>
<keyword evidence="3 6" id="KW-0547">Nucleotide-binding</keyword>
<evidence type="ECO:0000256" key="5">
    <source>
        <dbReference type="ARBA" id="ARBA00022840"/>
    </source>
</evidence>
<dbReference type="PANTHER" id="PTHR21060:SF15">
    <property type="entry name" value="ACETATE KINASE-RELATED"/>
    <property type="match status" value="1"/>
</dbReference>
<dbReference type="GO" id="GO:0006085">
    <property type="term" value="P:acetyl-CoA biosynthetic process"/>
    <property type="evidence" value="ECO:0007669"/>
    <property type="project" value="UniProtKB-UniRule"/>
</dbReference>
<proteinExistence type="inferred from homology"/>
<dbReference type="GO" id="GO:0000287">
    <property type="term" value="F:magnesium ion binding"/>
    <property type="evidence" value="ECO:0007669"/>
    <property type="project" value="UniProtKB-UniRule"/>
</dbReference>
<protein>
    <recommendedName>
        <fullName evidence="6">Acetate kinase</fullName>
        <ecNumber evidence="6">2.7.2.1</ecNumber>
    </recommendedName>
    <alternativeName>
        <fullName evidence="6">Acetokinase</fullName>
    </alternativeName>
</protein>
<evidence type="ECO:0000256" key="7">
    <source>
        <dbReference type="RuleBase" id="RU003835"/>
    </source>
</evidence>
<evidence type="ECO:0000313" key="9">
    <source>
        <dbReference type="Proteomes" id="UP000029672"/>
    </source>
</evidence>
<dbReference type="InterPro" id="IPR000890">
    <property type="entry name" value="Aliphatic_acid_kin_short-chain"/>
</dbReference>
<dbReference type="STRING" id="1547445.LO80_06810"/>
<feature type="binding site" evidence="6">
    <location>
        <position position="372"/>
    </location>
    <ligand>
        <name>Mg(2+)</name>
        <dbReference type="ChEBI" id="CHEBI:18420"/>
    </ligand>
</feature>
<feature type="binding site" evidence="6">
    <location>
        <begin position="322"/>
        <end position="326"/>
    </location>
    <ligand>
        <name>ATP</name>
        <dbReference type="ChEBI" id="CHEBI:30616"/>
    </ligand>
</feature>
<dbReference type="RefSeq" id="WP_040009857.1">
    <property type="nucleotide sequence ID" value="NZ_CP009574.1"/>
</dbReference>
<dbReference type="EMBL" id="CP009574">
    <property type="protein sequence ID" value="AIT09701.1"/>
    <property type="molecule type" value="Genomic_DNA"/>
</dbReference>
<dbReference type="NCBIfam" id="TIGR00016">
    <property type="entry name" value="ackA"/>
    <property type="match status" value="1"/>
</dbReference>
<evidence type="ECO:0000256" key="1">
    <source>
        <dbReference type="ARBA" id="ARBA00008748"/>
    </source>
</evidence>
<keyword evidence="6" id="KW-0963">Cytoplasm</keyword>
<dbReference type="HAMAP" id="MF_00020">
    <property type="entry name" value="Acetate_kinase"/>
    <property type="match status" value="1"/>
</dbReference>
<feature type="binding site" evidence="6">
    <location>
        <position position="8"/>
    </location>
    <ligand>
        <name>Mg(2+)</name>
        <dbReference type="ChEBI" id="CHEBI:18420"/>
    </ligand>
</feature>
<evidence type="ECO:0000256" key="4">
    <source>
        <dbReference type="ARBA" id="ARBA00022777"/>
    </source>
</evidence>
<comment type="subcellular location">
    <subcellularLocation>
        <location evidence="6">Cytoplasm</location>
    </subcellularLocation>
</comment>
<dbReference type="CDD" id="cd24010">
    <property type="entry name" value="ASKHA_NBD_AcK_PK"/>
    <property type="match status" value="1"/>
</dbReference>
<evidence type="ECO:0000256" key="3">
    <source>
        <dbReference type="ARBA" id="ARBA00022741"/>
    </source>
</evidence>
<dbReference type="GO" id="GO:0005737">
    <property type="term" value="C:cytoplasm"/>
    <property type="evidence" value="ECO:0007669"/>
    <property type="project" value="UniProtKB-SubCell"/>
</dbReference>
<keyword evidence="4 6" id="KW-0418">Kinase</keyword>
<sequence length="384" mass="42030">MSHILVLNCGSSSVKFALINTDTSESLLTGLAENIGAINCRVVFKSDSKLEKRIENGQYVDIFALLKDFLVENSFLEKISAIGHRVVHGGQYFSKSVLIDDDSLQKIKNCIPLAPLHNPAHIEGITFCQQIFPGLPQVAVFDTAFHQTMPNYVAEYAIPRELTEKHGVRKYGAHGTSHKYVSQQAAKILDEDKANVIVAHLGNGCSITALVDGQSIDTSMGLTPLDGLVMGTRSGEIDPSVFAYLSDNLGWDITEITNMLNKKSGLLGLCGHNDMREVSELAASGDESAKFAIDVFCHRIAKFVGSYLVYFKNFDGLVFTGGIGENAKNIRENVISKLANLGFEIDHDKNAKSETFINTENSHKIMVIATNEELMIAQETQVLS</sequence>
<evidence type="ECO:0000313" key="8">
    <source>
        <dbReference type="EMBL" id="AIT09701.1"/>
    </source>
</evidence>
<dbReference type="eggNOG" id="COG0282">
    <property type="taxonomic scope" value="Bacteria"/>
</dbReference>
<keyword evidence="6" id="KW-0460">Magnesium</keyword>
<dbReference type="PIRSF" id="PIRSF000722">
    <property type="entry name" value="Acetate_prop_kin"/>
    <property type="match status" value="1"/>
</dbReference>
<keyword evidence="5 6" id="KW-0067">ATP-binding</keyword>
<feature type="binding site" evidence="6">
    <location>
        <begin position="274"/>
        <end position="276"/>
    </location>
    <ligand>
        <name>ATP</name>
        <dbReference type="ChEBI" id="CHEBI:30616"/>
    </ligand>
</feature>
<feature type="binding site" evidence="6">
    <location>
        <position position="15"/>
    </location>
    <ligand>
        <name>ATP</name>
        <dbReference type="ChEBI" id="CHEBI:30616"/>
    </ligand>
</feature>
<dbReference type="InterPro" id="IPR023865">
    <property type="entry name" value="Aliphatic_acid_kinase_CS"/>
</dbReference>
<comment type="subunit">
    <text evidence="6">Homodimer.</text>
</comment>
<dbReference type="InterPro" id="IPR043129">
    <property type="entry name" value="ATPase_NBD"/>
</dbReference>
<dbReference type="EC" id="2.7.2.1" evidence="6"/>
<dbReference type="HOGENOM" id="CLU_020352_0_1_6"/>
<accession>A0A097EQ79</accession>
<comment type="function">
    <text evidence="6">Catalyzes the formation of acetyl phosphate from acetate and ATP. Can also catalyze the reverse reaction.</text>
</comment>
<organism evidence="8 9">
    <name type="scientific">Candidatus Francisella endociliophora</name>
    <dbReference type="NCBI Taxonomy" id="653937"/>
    <lineage>
        <taxon>Bacteria</taxon>
        <taxon>Pseudomonadati</taxon>
        <taxon>Pseudomonadota</taxon>
        <taxon>Gammaproteobacteria</taxon>
        <taxon>Thiotrichales</taxon>
        <taxon>Francisellaceae</taxon>
        <taxon>Francisella</taxon>
    </lineage>
</organism>
<dbReference type="InterPro" id="IPR004372">
    <property type="entry name" value="Ac/propionate_kinase"/>
</dbReference>
<dbReference type="GO" id="GO:0005524">
    <property type="term" value="F:ATP binding"/>
    <property type="evidence" value="ECO:0007669"/>
    <property type="project" value="UniProtKB-KW"/>
</dbReference>
<dbReference type="Pfam" id="PF00871">
    <property type="entry name" value="Acetate_kinase"/>
    <property type="match status" value="1"/>
</dbReference>
<dbReference type="PROSITE" id="PS01076">
    <property type="entry name" value="ACETATE_KINASE_2"/>
    <property type="match status" value="1"/>
</dbReference>
<name>A0A097EQ79_9GAMM</name>
<evidence type="ECO:0000256" key="6">
    <source>
        <dbReference type="HAMAP-Rule" id="MF_00020"/>
    </source>
</evidence>
<dbReference type="Proteomes" id="UP000029672">
    <property type="component" value="Chromosome"/>
</dbReference>
<comment type="cofactor">
    <cofactor evidence="6">
        <name>Mg(2+)</name>
        <dbReference type="ChEBI" id="CHEBI:18420"/>
    </cofactor>
    <cofactor evidence="6">
        <name>Mn(2+)</name>
        <dbReference type="ChEBI" id="CHEBI:29035"/>
    </cofactor>
    <text evidence="6">Mg(2+). Can also accept Mn(2+).</text>
</comment>
<dbReference type="GO" id="GO:0008776">
    <property type="term" value="F:acetate kinase activity"/>
    <property type="evidence" value="ECO:0007669"/>
    <property type="project" value="UniProtKB-UniRule"/>
</dbReference>
<dbReference type="PRINTS" id="PR00471">
    <property type="entry name" value="ACETATEKNASE"/>
</dbReference>
<dbReference type="Gene3D" id="3.30.420.40">
    <property type="match status" value="2"/>
</dbReference>
<comment type="catalytic activity">
    <reaction evidence="6">
        <text>acetate + ATP = acetyl phosphate + ADP</text>
        <dbReference type="Rhea" id="RHEA:11352"/>
        <dbReference type="ChEBI" id="CHEBI:22191"/>
        <dbReference type="ChEBI" id="CHEBI:30089"/>
        <dbReference type="ChEBI" id="CHEBI:30616"/>
        <dbReference type="ChEBI" id="CHEBI:456216"/>
        <dbReference type="EC" id="2.7.2.1"/>
    </reaction>
</comment>
<gene>
    <name evidence="6" type="primary">ackA</name>
    <name evidence="8" type="ORF">LO80_06810</name>
</gene>
<feature type="binding site" evidence="6">
    <location>
        <begin position="200"/>
        <end position="204"/>
    </location>
    <ligand>
        <name>ATP</name>
        <dbReference type="ChEBI" id="CHEBI:30616"/>
    </ligand>
</feature>
<dbReference type="OrthoDB" id="9802453at2"/>
<evidence type="ECO:0000256" key="2">
    <source>
        <dbReference type="ARBA" id="ARBA00022679"/>
    </source>
</evidence>
<dbReference type="SUPFAM" id="SSF53067">
    <property type="entry name" value="Actin-like ATPase domain"/>
    <property type="match status" value="2"/>
</dbReference>
<comment type="similarity">
    <text evidence="1 6 7">Belongs to the acetokinase family.</text>
</comment>
<dbReference type="UniPathway" id="UPA00340">
    <property type="reaction ID" value="UER00458"/>
</dbReference>
<dbReference type="KEGG" id="frf:LO80_06810"/>